<keyword evidence="5" id="KW-0812">Transmembrane</keyword>
<comment type="caution">
    <text evidence="6">The sequence shown here is derived from an EMBL/GenBank/DDBJ whole genome shotgun (WGS) entry which is preliminary data.</text>
</comment>
<dbReference type="InterPro" id="IPR002110">
    <property type="entry name" value="Ankyrin_rpt"/>
</dbReference>
<feature type="region of interest" description="Disordered" evidence="4">
    <location>
        <begin position="838"/>
        <end position="867"/>
    </location>
</feature>
<organism evidence="6 7">
    <name type="scientific">Bugula neritina</name>
    <name type="common">Brown bryozoan</name>
    <name type="synonym">Sertularia neritina</name>
    <dbReference type="NCBI Taxonomy" id="10212"/>
    <lineage>
        <taxon>Eukaryota</taxon>
        <taxon>Metazoa</taxon>
        <taxon>Spiralia</taxon>
        <taxon>Lophotrochozoa</taxon>
        <taxon>Bryozoa</taxon>
        <taxon>Gymnolaemata</taxon>
        <taxon>Cheilostomatida</taxon>
        <taxon>Flustrina</taxon>
        <taxon>Buguloidea</taxon>
        <taxon>Bugulidae</taxon>
        <taxon>Bugula</taxon>
    </lineage>
</organism>
<feature type="transmembrane region" description="Helical" evidence="5">
    <location>
        <begin position="1148"/>
        <end position="1168"/>
    </location>
</feature>
<dbReference type="AlphaFoldDB" id="A0A7J7KTH4"/>
<feature type="compositionally biased region" description="Basic and acidic residues" evidence="4">
    <location>
        <begin position="840"/>
        <end position="849"/>
    </location>
</feature>
<keyword evidence="2 3" id="KW-0040">ANK repeat</keyword>
<evidence type="ECO:0008006" key="8">
    <source>
        <dbReference type="Google" id="ProtNLM"/>
    </source>
</evidence>
<reference evidence="6" key="1">
    <citation type="submission" date="2020-06" db="EMBL/GenBank/DDBJ databases">
        <title>Draft genome of Bugula neritina, a colonial animal packing powerful symbionts and potential medicines.</title>
        <authorList>
            <person name="Rayko M."/>
        </authorList>
    </citation>
    <scope>NUCLEOTIDE SEQUENCE [LARGE SCALE GENOMIC DNA]</scope>
    <source>
        <strain evidence="6">Kwan_BN1</strain>
    </source>
</reference>
<feature type="transmembrane region" description="Helical" evidence="5">
    <location>
        <begin position="1008"/>
        <end position="1030"/>
    </location>
</feature>
<evidence type="ECO:0000256" key="3">
    <source>
        <dbReference type="PROSITE-ProRule" id="PRU00023"/>
    </source>
</evidence>
<dbReference type="Pfam" id="PF00023">
    <property type="entry name" value="Ank"/>
    <property type="match status" value="1"/>
</dbReference>
<keyword evidence="5" id="KW-1133">Transmembrane helix</keyword>
<dbReference type="PROSITE" id="PS50297">
    <property type="entry name" value="ANK_REP_REGION"/>
    <property type="match status" value="6"/>
</dbReference>
<dbReference type="SMART" id="SM00248">
    <property type="entry name" value="ANK"/>
    <property type="match status" value="16"/>
</dbReference>
<dbReference type="Pfam" id="PF13857">
    <property type="entry name" value="Ank_5"/>
    <property type="match status" value="1"/>
</dbReference>
<keyword evidence="1" id="KW-0677">Repeat</keyword>
<feature type="repeat" description="ANK" evidence="3">
    <location>
        <begin position="683"/>
        <end position="715"/>
    </location>
</feature>
<dbReference type="InterPro" id="IPR036770">
    <property type="entry name" value="Ankyrin_rpt-contain_sf"/>
</dbReference>
<dbReference type="PANTHER" id="PTHR24161:SF85">
    <property type="entry name" value="PALMITOYLTRANSFERASE HIP14"/>
    <property type="match status" value="1"/>
</dbReference>
<feature type="repeat" description="ANK" evidence="3">
    <location>
        <begin position="374"/>
        <end position="406"/>
    </location>
</feature>
<dbReference type="PROSITE" id="PS50088">
    <property type="entry name" value="ANK_REPEAT"/>
    <property type="match status" value="7"/>
</dbReference>
<feature type="repeat" description="ANK" evidence="3">
    <location>
        <begin position="272"/>
        <end position="304"/>
    </location>
</feature>
<evidence type="ECO:0000313" key="7">
    <source>
        <dbReference type="Proteomes" id="UP000593567"/>
    </source>
</evidence>
<feature type="repeat" description="ANK" evidence="3">
    <location>
        <begin position="644"/>
        <end position="666"/>
    </location>
</feature>
<feature type="transmembrane region" description="Helical" evidence="5">
    <location>
        <begin position="1080"/>
        <end position="1101"/>
    </location>
</feature>
<dbReference type="PRINTS" id="PR01415">
    <property type="entry name" value="ANKYRIN"/>
</dbReference>
<protein>
    <recommendedName>
        <fullName evidence="8">Ion transport domain-containing protein</fullName>
    </recommendedName>
</protein>
<name>A0A7J7KTH4_BUGNE</name>
<keyword evidence="5" id="KW-0472">Membrane</keyword>
<evidence type="ECO:0000256" key="1">
    <source>
        <dbReference type="ARBA" id="ARBA00022737"/>
    </source>
</evidence>
<gene>
    <name evidence="6" type="ORF">EB796_000185</name>
</gene>
<feature type="repeat" description="ANK" evidence="3">
    <location>
        <begin position="475"/>
        <end position="507"/>
    </location>
</feature>
<dbReference type="Proteomes" id="UP000593567">
    <property type="component" value="Unassembled WGS sequence"/>
</dbReference>
<feature type="repeat" description="ANK" evidence="3">
    <location>
        <begin position="239"/>
        <end position="271"/>
    </location>
</feature>
<dbReference type="EMBL" id="VXIV02000032">
    <property type="protein sequence ID" value="KAF6041506.1"/>
    <property type="molecule type" value="Genomic_DNA"/>
</dbReference>
<dbReference type="SUPFAM" id="SSF48403">
    <property type="entry name" value="Ankyrin repeat"/>
    <property type="match status" value="2"/>
</dbReference>
<dbReference type="Pfam" id="PF12796">
    <property type="entry name" value="Ank_2"/>
    <property type="match status" value="3"/>
</dbReference>
<accession>A0A7J7KTH4</accession>
<keyword evidence="7" id="KW-1185">Reference proteome</keyword>
<evidence type="ECO:0000256" key="2">
    <source>
        <dbReference type="ARBA" id="ARBA00023043"/>
    </source>
</evidence>
<feature type="transmembrane region" description="Helical" evidence="5">
    <location>
        <begin position="1042"/>
        <end position="1059"/>
    </location>
</feature>
<evidence type="ECO:0000256" key="4">
    <source>
        <dbReference type="SAM" id="MobiDB-lite"/>
    </source>
</evidence>
<sequence>MEDFTSNADSLDGDFKALLVMRRNKQKEVTEEQEKLMTKTVQKFIDNKKRKTAVLEKVTVLKDESRKEVIDYEQAIAECFNAVDCVNLADLKSSLDKVMRNKGDVEKLVQSKSDETLIHRALSYSSVNMELLQYLLTVFSDKYVCKCQQVMVGGKKSKISVLHVATEKGHVAAVKLILASLTDQELKAKLLYMTTVIVPEGQRPRPLACLHIAAKCGNNELVKYFINECQMPVDLANDKGDLPILWAANDNKYFTVQLLIRAGANVNGQNDKGSSALHWACRNGHTEVVRVLLTESKDINVNIKRRLGLVCPIIAASAMGFTDIVKLLIEHNADVNTTMKSGHTALHFAAVEGHLDIAVLLLDAGAAIDAVDDKGNDALLLAASHGQHLVVVFLAKVGSSFNHRNHDGKTVWDFALEQKNAKLLMTLVDHVTSPDELAPNNNSDTDRQEGITTTIVSHLSHRPRTASPQKLILPPGITPLHAAASIGDNDIIQFLIDMNLDTFAVDSDQSTFIHVAAKHNQIETLSKFSTEFLCRTQDIRGYTALHIACEYACNEAIALLLPLSDLSQTNTHNQTALHLATRTTGVLVKHTKVLITQMILHHDWTVVHVKDIHQRSALHAAVLAGNFAIIDELHHLSPNVLDVNGASPLHIAIGNGDYETMTKLIKTFSVVGRSIDLNLHDGSGETPLHLAARHGHPSMAAMLIKQGANLVQPNSSGRSVLHEIAFLISQNRENELNYMKVFESICNNCIHWWCRITKKSLPSEQADDYKVYRKEALLHLLTNVHQSEGYNVTQYAAKLAATDMLIYILNIADVFKFTSHQDDSILYDVSDLLPFTSTHESPRDKENIKKLSAVSPSSDSKDCEGNNAESVANSASVAELLVKVEAYGDVAAILDASPFKNIVDSYWNAYQKLFAASFFLHILIMALYSYFGIESLKCVGSFAEQNTTTPAAELYVRTWNLEVALALCLIWPICLIVYDGALAVKTIFSCKRNGITHAFQNARNQSEYLLGTIILQFCGFIYSTFAITFYVMNRYCMASQDYILAISYIFGWVFAINFTRGFKQVHHFSIILKHILFRDMLRFGLIYLFILLAFSFAYSALVQTIPSLKLTGSESIFFVFNWMVGMSDFETDGSEFEKFNKSEAMVEIVYATYIILCTIVLLNLLIAMMSDSYADVRKASEIMWTVGSLRLPLEFEEGLGKSYYRPQHLYWNENAQRWFIRIPKRNVVEKRNSTETVIHDLTLKVEKLVEESRIKESRLLALLEAKEAKANDNY</sequence>
<evidence type="ECO:0000313" key="6">
    <source>
        <dbReference type="EMBL" id="KAF6041506.1"/>
    </source>
</evidence>
<evidence type="ECO:0000256" key="5">
    <source>
        <dbReference type="SAM" id="Phobius"/>
    </source>
</evidence>
<dbReference type="OrthoDB" id="533508at2759"/>
<dbReference type="Gene3D" id="1.25.40.20">
    <property type="entry name" value="Ankyrin repeat-containing domain"/>
    <property type="match status" value="3"/>
</dbReference>
<dbReference type="PANTHER" id="PTHR24161">
    <property type="entry name" value="ANK_REP_REGION DOMAIN-CONTAINING PROTEIN-RELATED"/>
    <property type="match status" value="1"/>
</dbReference>
<feature type="repeat" description="ANK" evidence="3">
    <location>
        <begin position="341"/>
        <end position="373"/>
    </location>
</feature>
<proteinExistence type="predicted"/>
<feature type="transmembrane region" description="Helical" evidence="5">
    <location>
        <begin position="963"/>
        <end position="988"/>
    </location>
</feature>